<dbReference type="CDD" id="cd00093">
    <property type="entry name" value="HTH_XRE"/>
    <property type="match status" value="1"/>
</dbReference>
<dbReference type="GeneID" id="77470477"/>
<evidence type="ECO:0000256" key="1">
    <source>
        <dbReference type="ARBA" id="ARBA00023125"/>
    </source>
</evidence>
<organism evidence="3 4">
    <name type="scientific">Faecalibacillus faecis</name>
    <dbReference type="NCBI Taxonomy" id="1982628"/>
    <lineage>
        <taxon>Bacteria</taxon>
        <taxon>Bacillati</taxon>
        <taxon>Bacillota</taxon>
        <taxon>Erysipelotrichia</taxon>
        <taxon>Erysipelotrichales</taxon>
        <taxon>Coprobacillaceae</taxon>
        <taxon>Faecalibacillus</taxon>
    </lineage>
</organism>
<sequence length="139" mass="15569">MKFSDRLKGLREKNDMTQEQLAKVSGVFPPRTIQRYECGTSRPRLDAAEKLATALNISVDQLLGTDGMLVAQAAEQYGARGAKQAQQLTDEVTSLFTGGELAQDDMDVMMQAIMDAYWLAKEKNKKYTPKKYRSKGKQD</sequence>
<name>A0A2T3G0G9_9FIRM</name>
<evidence type="ECO:0000313" key="3">
    <source>
        <dbReference type="EMBL" id="PST41030.1"/>
    </source>
</evidence>
<dbReference type="AlphaFoldDB" id="A0A2T3G0G9"/>
<accession>A0A2T3G0G9</accession>
<feature type="domain" description="HTH cro/C1-type" evidence="2">
    <location>
        <begin position="7"/>
        <end position="62"/>
    </location>
</feature>
<comment type="caution">
    <text evidence="3">The sequence shown here is derived from an EMBL/GenBank/DDBJ whole genome shotgun (WGS) entry which is preliminary data.</text>
</comment>
<dbReference type="Pfam" id="PF01381">
    <property type="entry name" value="HTH_3"/>
    <property type="match status" value="1"/>
</dbReference>
<dbReference type="Gene3D" id="1.10.260.40">
    <property type="entry name" value="lambda repressor-like DNA-binding domains"/>
    <property type="match status" value="1"/>
</dbReference>
<dbReference type="GO" id="GO:0003677">
    <property type="term" value="F:DNA binding"/>
    <property type="evidence" value="ECO:0007669"/>
    <property type="project" value="UniProtKB-KW"/>
</dbReference>
<dbReference type="EMBL" id="PYLP01000004">
    <property type="protein sequence ID" value="PST41030.1"/>
    <property type="molecule type" value="Genomic_DNA"/>
</dbReference>
<dbReference type="RefSeq" id="WP_106987640.1">
    <property type="nucleotide sequence ID" value="NZ_PYLP01000004.1"/>
</dbReference>
<gene>
    <name evidence="3" type="ORF">C7U55_05135</name>
</gene>
<keyword evidence="4" id="KW-1185">Reference proteome</keyword>
<dbReference type="InterPro" id="IPR001387">
    <property type="entry name" value="Cro/C1-type_HTH"/>
</dbReference>
<evidence type="ECO:0000313" key="4">
    <source>
        <dbReference type="Proteomes" id="UP000241201"/>
    </source>
</evidence>
<evidence type="ECO:0000259" key="2">
    <source>
        <dbReference type="PROSITE" id="PS50943"/>
    </source>
</evidence>
<dbReference type="Proteomes" id="UP000241201">
    <property type="component" value="Unassembled WGS sequence"/>
</dbReference>
<proteinExistence type="predicted"/>
<protein>
    <submittedName>
        <fullName evidence="3">XRE family transcriptional regulator</fullName>
    </submittedName>
</protein>
<reference evidence="4" key="1">
    <citation type="submission" date="2018-03" db="EMBL/GenBank/DDBJ databases">
        <title>Lachnoclostridium SNUG30370 gen.nov., sp.nov., isolated from human faeces.</title>
        <authorList>
            <person name="Seo B."/>
            <person name="Jeon K."/>
            <person name="Ko G."/>
        </authorList>
    </citation>
    <scope>NUCLEOTIDE SEQUENCE [LARGE SCALE GENOMIC DNA]</scope>
    <source>
        <strain evidence="4">SNUG30370</strain>
    </source>
</reference>
<keyword evidence="1" id="KW-0238">DNA-binding</keyword>
<dbReference type="SUPFAM" id="SSF47413">
    <property type="entry name" value="lambda repressor-like DNA-binding domains"/>
    <property type="match status" value="1"/>
</dbReference>
<dbReference type="PROSITE" id="PS50943">
    <property type="entry name" value="HTH_CROC1"/>
    <property type="match status" value="1"/>
</dbReference>
<dbReference type="SMART" id="SM00530">
    <property type="entry name" value="HTH_XRE"/>
    <property type="match status" value="1"/>
</dbReference>
<dbReference type="PANTHER" id="PTHR46558:SF11">
    <property type="entry name" value="HTH-TYPE TRANSCRIPTIONAL REGULATOR XRE"/>
    <property type="match status" value="1"/>
</dbReference>
<dbReference type="InterPro" id="IPR010982">
    <property type="entry name" value="Lambda_DNA-bd_dom_sf"/>
</dbReference>
<dbReference type="PANTHER" id="PTHR46558">
    <property type="entry name" value="TRACRIPTIONAL REGULATORY PROTEIN-RELATED-RELATED"/>
    <property type="match status" value="1"/>
</dbReference>